<organism evidence="1 2">
    <name type="scientific">Acetobacterium bakii</name>
    <dbReference type="NCBI Taxonomy" id="52689"/>
    <lineage>
        <taxon>Bacteria</taxon>
        <taxon>Bacillati</taxon>
        <taxon>Bacillota</taxon>
        <taxon>Clostridia</taxon>
        <taxon>Eubacteriales</taxon>
        <taxon>Eubacteriaceae</taxon>
        <taxon>Acetobacterium</taxon>
    </lineage>
</organism>
<reference evidence="2" key="1">
    <citation type="submission" date="2015-07" db="EMBL/GenBank/DDBJ databases">
        <title>Draft genome sequence of Acetobacterium bakii DSM 8293, a potential psychrophilic chemical producer through syngas fermentation.</title>
        <authorList>
            <person name="Song Y."/>
            <person name="Hwang S."/>
            <person name="Cho B.-K."/>
        </authorList>
    </citation>
    <scope>NUCLEOTIDE SEQUENCE [LARGE SCALE GENOMIC DNA]</scope>
    <source>
        <strain evidence="2">DSM 8239</strain>
    </source>
</reference>
<dbReference type="Proteomes" id="UP000036873">
    <property type="component" value="Unassembled WGS sequence"/>
</dbReference>
<accession>A0A0L6U1P6</accession>
<dbReference type="AlphaFoldDB" id="A0A0L6U1P6"/>
<dbReference type="STRING" id="52689.AKG39_06605"/>
<keyword evidence="2" id="KW-1185">Reference proteome</keyword>
<sequence length="63" mass="7254">MKNKVLVDLLEQLNPDDEICVEINEGTTNQFVDSTYDVGFKMNEYDQLVLVVDVEKGKFNNIE</sequence>
<comment type="caution">
    <text evidence="1">The sequence shown here is derived from an EMBL/GenBank/DDBJ whole genome shotgun (WGS) entry which is preliminary data.</text>
</comment>
<protein>
    <submittedName>
        <fullName evidence="1">Uncharacterized protein</fullName>
    </submittedName>
</protein>
<dbReference type="EMBL" id="LGYO01000013">
    <property type="protein sequence ID" value="KNZ42428.1"/>
    <property type="molecule type" value="Genomic_DNA"/>
</dbReference>
<evidence type="ECO:0000313" key="2">
    <source>
        <dbReference type="Proteomes" id="UP000036873"/>
    </source>
</evidence>
<gene>
    <name evidence="1" type="ORF">AKG39_06605</name>
</gene>
<evidence type="ECO:0000313" key="1">
    <source>
        <dbReference type="EMBL" id="KNZ42428.1"/>
    </source>
</evidence>
<dbReference type="RefSeq" id="WP_050739590.1">
    <property type="nucleotide sequence ID" value="NZ_LGYO01000013.1"/>
</dbReference>
<proteinExistence type="predicted"/>
<name>A0A0L6U1P6_9FIRM</name>